<proteinExistence type="predicted"/>
<gene>
    <name evidence="1" type="ORF">AVDCRST_MAG95-3082</name>
</gene>
<evidence type="ECO:0000313" key="1">
    <source>
        <dbReference type="EMBL" id="CAA9277267.1"/>
    </source>
</evidence>
<sequence length="269" mass="30424">MFLDFPQTKVPICIEEWTLPSVILAREVTCVLYRPDLNETAEPPHLLLLNDGQDLAPMRYDSILADLYQKEQIYPVLTAGIKAGNRLAEYGISKQADFKGRGAQAAAYRQFITEEFLPALHQKFNQASFASYAAAGFSLGALSAFDIAWHHSDIFARVGAFSGSFWWRSKEATLKNPDKHRLAHKLIRNSQQTPALQFWLQAGTQDEKSDRNQNGIIDAIDDTTSLIQELYRRGYAKEAVKYLELIGGKHDLPTWSSILPDFLKWAFGR</sequence>
<dbReference type="InterPro" id="IPR000801">
    <property type="entry name" value="Esterase-like"/>
</dbReference>
<reference evidence="1" key="1">
    <citation type="submission" date="2020-02" db="EMBL/GenBank/DDBJ databases">
        <authorList>
            <person name="Meier V. D."/>
        </authorList>
    </citation>
    <scope>NUCLEOTIDE SEQUENCE</scope>
    <source>
        <strain evidence="1">AVDCRST_MAG95</strain>
    </source>
</reference>
<dbReference type="Gene3D" id="3.40.50.1820">
    <property type="entry name" value="alpha/beta hydrolase"/>
    <property type="match status" value="1"/>
</dbReference>
<protein>
    <submittedName>
        <fullName evidence="1">Putative esterase</fullName>
    </submittedName>
</protein>
<dbReference type="InterPro" id="IPR029058">
    <property type="entry name" value="AB_hydrolase_fold"/>
</dbReference>
<dbReference type="Pfam" id="PF00756">
    <property type="entry name" value="Esterase"/>
    <property type="match status" value="1"/>
</dbReference>
<dbReference type="AlphaFoldDB" id="A0A6J4JHK1"/>
<name>A0A6J4JHK1_9BACT</name>
<accession>A0A6J4JHK1</accession>
<organism evidence="1">
    <name type="scientific">uncultured Adhaeribacter sp</name>
    <dbReference type="NCBI Taxonomy" id="448109"/>
    <lineage>
        <taxon>Bacteria</taxon>
        <taxon>Pseudomonadati</taxon>
        <taxon>Bacteroidota</taxon>
        <taxon>Cytophagia</taxon>
        <taxon>Cytophagales</taxon>
        <taxon>Hymenobacteraceae</taxon>
        <taxon>Adhaeribacter</taxon>
        <taxon>environmental samples</taxon>
    </lineage>
</organism>
<dbReference type="PANTHER" id="PTHR48098">
    <property type="entry name" value="ENTEROCHELIN ESTERASE-RELATED"/>
    <property type="match status" value="1"/>
</dbReference>
<dbReference type="SUPFAM" id="SSF53474">
    <property type="entry name" value="alpha/beta-Hydrolases"/>
    <property type="match status" value="1"/>
</dbReference>
<dbReference type="InterPro" id="IPR050583">
    <property type="entry name" value="Mycobacterial_A85_antigen"/>
</dbReference>
<dbReference type="PANTHER" id="PTHR48098:SF6">
    <property type="entry name" value="FERRI-BACILLIBACTIN ESTERASE BESA"/>
    <property type="match status" value="1"/>
</dbReference>
<dbReference type="EMBL" id="CADCTJ010000973">
    <property type="protein sequence ID" value="CAA9277267.1"/>
    <property type="molecule type" value="Genomic_DNA"/>
</dbReference>